<evidence type="ECO:0000313" key="2">
    <source>
        <dbReference type="Proteomes" id="UP000574390"/>
    </source>
</evidence>
<sequence>MAELTLFDLPHKAHLTFWGSKVTGARPRPHAVFVFSLEINPSLYQVVRSNTSLPFGDSVEIKTTPDIKKRPEMIKSFNKKFGDFFKALESDFKRVFFTPSRKGKDNDYIDLPIGDQPIRLFYDC</sequence>
<dbReference type="AlphaFoldDB" id="A0A7J6TVD2"/>
<gene>
    <name evidence="1" type="ORF">FOZ62_017298</name>
</gene>
<organism evidence="1 2">
    <name type="scientific">Perkinsus olseni</name>
    <name type="common">Perkinsus atlanticus</name>
    <dbReference type="NCBI Taxonomy" id="32597"/>
    <lineage>
        <taxon>Eukaryota</taxon>
        <taxon>Sar</taxon>
        <taxon>Alveolata</taxon>
        <taxon>Perkinsozoa</taxon>
        <taxon>Perkinsea</taxon>
        <taxon>Perkinsida</taxon>
        <taxon>Perkinsidae</taxon>
        <taxon>Perkinsus</taxon>
    </lineage>
</organism>
<accession>A0A7J6TVD2</accession>
<proteinExistence type="predicted"/>
<reference evidence="1 2" key="1">
    <citation type="submission" date="2020-04" db="EMBL/GenBank/DDBJ databases">
        <title>Perkinsus olseni comparative genomics.</title>
        <authorList>
            <person name="Bogema D.R."/>
        </authorList>
    </citation>
    <scope>NUCLEOTIDE SEQUENCE [LARGE SCALE GENOMIC DNA]</scope>
    <source>
        <strain evidence="1">ATCC PRA-205</strain>
    </source>
</reference>
<evidence type="ECO:0000313" key="1">
    <source>
        <dbReference type="EMBL" id="KAF4749354.1"/>
    </source>
</evidence>
<dbReference type="Proteomes" id="UP000574390">
    <property type="component" value="Unassembled WGS sequence"/>
</dbReference>
<protein>
    <submittedName>
        <fullName evidence="1">Uncharacterized protein</fullName>
    </submittedName>
</protein>
<comment type="caution">
    <text evidence="1">The sequence shown here is derived from an EMBL/GenBank/DDBJ whole genome shotgun (WGS) entry which is preliminary data.</text>
</comment>
<name>A0A7J6TVD2_PEROL</name>
<dbReference type="EMBL" id="JABANM010004370">
    <property type="protein sequence ID" value="KAF4749354.1"/>
    <property type="molecule type" value="Genomic_DNA"/>
</dbReference>